<feature type="transmembrane region" description="Helical" evidence="2">
    <location>
        <begin position="395"/>
        <end position="420"/>
    </location>
</feature>
<name>A0A9Q3IPG0_9BASI</name>
<dbReference type="EMBL" id="AVOT02052699">
    <property type="protein sequence ID" value="MBW0547616.1"/>
    <property type="molecule type" value="Genomic_DNA"/>
</dbReference>
<dbReference type="OrthoDB" id="2495439at2759"/>
<feature type="transmembrane region" description="Helical" evidence="2">
    <location>
        <begin position="116"/>
        <end position="136"/>
    </location>
</feature>
<sequence length="469" mass="52822">MANIIQAKATSLAIHQVVIQRVYPKPSLAIRVGLIVFTLWSPVAAVFYILAAIKRAQGKGTWHFRIEANGVMHVNVHLINAILATCYTIFNTASLISLQVDLKGLIQPHTVTFSLLTHPFLFLMGWIHVWCVLSIIPPSKHSWGNSQVLRKVRLMASIPPKVRYALVTTVCLIPIGLLFVEIEKTYIEMSEVLKVFHAYDADYQLIMENNMNAKDIETTNLSALKKLEELQRKEDQLIKLDRLASIGFLLALISSLSFILGGSFLIFRALNHQLNLLRQIAREKNDVEALNESDKNHKTGITNNPLMTDKHLTSFESKSHLDASIKAGPNIFQKLNVVINGWKTGLSSIQAFEQINAAFWSSVPSSRSKNEWINTKEDKIYSHYERRVKVFKSTIGLVLLSSTIHFAYIVLNVIILTNAFQVPQKHTMSDFFFLLVIWSNFCWNFGVGSAASILSFLVSGAPSPQIMYD</sequence>
<accession>A0A9Q3IPG0</accession>
<proteinExistence type="predicted"/>
<dbReference type="Proteomes" id="UP000765509">
    <property type="component" value="Unassembled WGS sequence"/>
</dbReference>
<dbReference type="AlphaFoldDB" id="A0A9Q3IPG0"/>
<gene>
    <name evidence="3" type="ORF">O181_087331</name>
</gene>
<keyword evidence="4" id="KW-1185">Reference proteome</keyword>
<keyword evidence="2" id="KW-1133">Transmembrane helix</keyword>
<reference evidence="3" key="1">
    <citation type="submission" date="2021-03" db="EMBL/GenBank/DDBJ databases">
        <title>Draft genome sequence of rust myrtle Austropuccinia psidii MF-1, a brazilian biotype.</title>
        <authorList>
            <person name="Quecine M.C."/>
            <person name="Pachon D.M.R."/>
            <person name="Bonatelli M.L."/>
            <person name="Correr F.H."/>
            <person name="Franceschini L.M."/>
            <person name="Leite T.F."/>
            <person name="Margarido G.R.A."/>
            <person name="Almeida C.A."/>
            <person name="Ferrarezi J.A."/>
            <person name="Labate C.A."/>
        </authorList>
    </citation>
    <scope>NUCLEOTIDE SEQUENCE</scope>
    <source>
        <strain evidence="3">MF-1</strain>
    </source>
</reference>
<keyword evidence="1" id="KW-0175">Coiled coil</keyword>
<feature type="coiled-coil region" evidence="1">
    <location>
        <begin position="213"/>
        <end position="240"/>
    </location>
</feature>
<feature type="transmembrane region" description="Helical" evidence="2">
    <location>
        <begin position="28"/>
        <end position="53"/>
    </location>
</feature>
<keyword evidence="2" id="KW-0812">Transmembrane</keyword>
<evidence type="ECO:0000256" key="1">
    <source>
        <dbReference type="SAM" id="Coils"/>
    </source>
</evidence>
<organism evidence="3 4">
    <name type="scientific">Austropuccinia psidii MF-1</name>
    <dbReference type="NCBI Taxonomy" id="1389203"/>
    <lineage>
        <taxon>Eukaryota</taxon>
        <taxon>Fungi</taxon>
        <taxon>Dikarya</taxon>
        <taxon>Basidiomycota</taxon>
        <taxon>Pucciniomycotina</taxon>
        <taxon>Pucciniomycetes</taxon>
        <taxon>Pucciniales</taxon>
        <taxon>Sphaerophragmiaceae</taxon>
        <taxon>Austropuccinia</taxon>
    </lineage>
</organism>
<feature type="transmembrane region" description="Helical" evidence="2">
    <location>
        <begin position="74"/>
        <end position="96"/>
    </location>
</feature>
<keyword evidence="2" id="KW-0472">Membrane</keyword>
<feature type="transmembrane region" description="Helical" evidence="2">
    <location>
        <begin position="162"/>
        <end position="180"/>
    </location>
</feature>
<evidence type="ECO:0000256" key="2">
    <source>
        <dbReference type="SAM" id="Phobius"/>
    </source>
</evidence>
<evidence type="ECO:0000313" key="3">
    <source>
        <dbReference type="EMBL" id="MBW0547616.1"/>
    </source>
</evidence>
<comment type="caution">
    <text evidence="3">The sequence shown here is derived from an EMBL/GenBank/DDBJ whole genome shotgun (WGS) entry which is preliminary data.</text>
</comment>
<feature type="transmembrane region" description="Helical" evidence="2">
    <location>
        <begin position="246"/>
        <end position="270"/>
    </location>
</feature>
<feature type="transmembrane region" description="Helical" evidence="2">
    <location>
        <begin position="432"/>
        <end position="458"/>
    </location>
</feature>
<evidence type="ECO:0000313" key="4">
    <source>
        <dbReference type="Proteomes" id="UP000765509"/>
    </source>
</evidence>
<protein>
    <submittedName>
        <fullName evidence="3">Uncharacterized protein</fullName>
    </submittedName>
</protein>